<evidence type="ECO:0000256" key="3">
    <source>
        <dbReference type="ARBA" id="ARBA00022801"/>
    </source>
</evidence>
<dbReference type="GO" id="GO:0046872">
    <property type="term" value="F:metal ion binding"/>
    <property type="evidence" value="ECO:0007669"/>
    <property type="project" value="UniProtKB-KW"/>
</dbReference>
<evidence type="ECO:0000313" key="6">
    <source>
        <dbReference type="Proteomes" id="UP000628775"/>
    </source>
</evidence>
<organism evidence="5 6">
    <name type="scientific">Pullulanibacillus camelliae</name>
    <dbReference type="NCBI Taxonomy" id="1707096"/>
    <lineage>
        <taxon>Bacteria</taxon>
        <taxon>Bacillati</taxon>
        <taxon>Bacillota</taxon>
        <taxon>Bacilli</taxon>
        <taxon>Bacillales</taxon>
        <taxon>Sporolactobacillaceae</taxon>
        <taxon>Pullulanibacillus</taxon>
    </lineage>
</organism>
<name>A0A8J2VL51_9BACL</name>
<dbReference type="InterPro" id="IPR017850">
    <property type="entry name" value="Alkaline_phosphatase_core_sf"/>
</dbReference>
<reference evidence="5" key="1">
    <citation type="journal article" date="2014" name="Int. J. Syst. Evol. Microbiol.">
        <title>Complete genome sequence of Corynebacterium casei LMG S-19264T (=DSM 44701T), isolated from a smear-ripened cheese.</title>
        <authorList>
            <consortium name="US DOE Joint Genome Institute (JGI-PGF)"/>
            <person name="Walter F."/>
            <person name="Albersmeier A."/>
            <person name="Kalinowski J."/>
            <person name="Ruckert C."/>
        </authorList>
    </citation>
    <scope>NUCLEOTIDE SEQUENCE</scope>
    <source>
        <strain evidence="5">CGMCC 1.15371</strain>
    </source>
</reference>
<feature type="domain" description="Sulfatase N-terminal" evidence="4">
    <location>
        <begin position="18"/>
        <end position="282"/>
    </location>
</feature>
<dbReference type="PANTHER" id="PTHR45953">
    <property type="entry name" value="IDURONATE 2-SULFATASE"/>
    <property type="match status" value="1"/>
</dbReference>
<evidence type="ECO:0000313" key="5">
    <source>
        <dbReference type="EMBL" id="GGE27663.1"/>
    </source>
</evidence>
<evidence type="ECO:0000256" key="2">
    <source>
        <dbReference type="ARBA" id="ARBA00022723"/>
    </source>
</evidence>
<sequence>MNVIYMHTHDTGKWIEPYGQNARTPNLMKLAKEGTIFRKAFCAAPTCSPSRAALLTGMTPHSSGMLGLAHRGFQLNNYDQHLVQYLNSNGYETVLCGIQHEAEAVESLGYRRILDNQNYDMGDFDKDWTEFDKGNAQQVASFLNESHEEPFFLSFGMFNTHREFPQVDSDIDLNYVAAPYQLHDNKENRLEMARFLSSVRVVDDCVGIVMNAIKESGHEKDTLIIFTTDHGPAFPFMKCNLYDEGIGVSLIIRHPDADQAPKAFDGLISHIDLFPTLCDLLNLEHPDWLQGVSFSSIFKGNPEKVREELFSEVTYHAAYEPSRSIRTERYKYIRYFDDDLNIAGANIDDSHSKTFLIENGFLNMHREREQLFDLYLDPMERTNLVNDRAYHQVFMQMSQRLHEWMVKTNDPLLSGQVLKPEGAIVNRRSAISPNSDDFE</sequence>
<keyword evidence="3" id="KW-0378">Hydrolase</keyword>
<dbReference type="PROSITE" id="PS00523">
    <property type="entry name" value="SULFATASE_1"/>
    <property type="match status" value="1"/>
</dbReference>
<reference evidence="5" key="2">
    <citation type="submission" date="2020-09" db="EMBL/GenBank/DDBJ databases">
        <authorList>
            <person name="Sun Q."/>
            <person name="Zhou Y."/>
        </authorList>
    </citation>
    <scope>NUCLEOTIDE SEQUENCE</scope>
    <source>
        <strain evidence="5">CGMCC 1.15371</strain>
    </source>
</reference>
<evidence type="ECO:0000259" key="4">
    <source>
        <dbReference type="Pfam" id="PF00884"/>
    </source>
</evidence>
<dbReference type="AlphaFoldDB" id="A0A8J2VL51"/>
<proteinExistence type="inferred from homology"/>
<dbReference type="Pfam" id="PF00884">
    <property type="entry name" value="Sulfatase"/>
    <property type="match status" value="1"/>
</dbReference>
<dbReference type="GO" id="GO:0005737">
    <property type="term" value="C:cytoplasm"/>
    <property type="evidence" value="ECO:0007669"/>
    <property type="project" value="TreeGrafter"/>
</dbReference>
<comment type="caution">
    <text evidence="5">The sequence shown here is derived from an EMBL/GenBank/DDBJ whole genome shotgun (WGS) entry which is preliminary data.</text>
</comment>
<accession>A0A8J2VL51</accession>
<dbReference type="PANTHER" id="PTHR45953:SF1">
    <property type="entry name" value="IDURONATE 2-SULFATASE"/>
    <property type="match status" value="1"/>
</dbReference>
<gene>
    <name evidence="5" type="ORF">GCM10011391_02650</name>
</gene>
<keyword evidence="2" id="KW-0479">Metal-binding</keyword>
<comment type="similarity">
    <text evidence="1">Belongs to the sulfatase family.</text>
</comment>
<protein>
    <submittedName>
        <fullName evidence="5">Putative sulfatase</fullName>
    </submittedName>
</protein>
<dbReference type="Gene3D" id="3.40.720.10">
    <property type="entry name" value="Alkaline Phosphatase, subunit A"/>
    <property type="match status" value="1"/>
</dbReference>
<dbReference type="SUPFAM" id="SSF53649">
    <property type="entry name" value="Alkaline phosphatase-like"/>
    <property type="match status" value="1"/>
</dbReference>
<dbReference type="GO" id="GO:0008484">
    <property type="term" value="F:sulfuric ester hydrolase activity"/>
    <property type="evidence" value="ECO:0007669"/>
    <property type="project" value="TreeGrafter"/>
</dbReference>
<keyword evidence="6" id="KW-1185">Reference proteome</keyword>
<dbReference type="Proteomes" id="UP000628775">
    <property type="component" value="Unassembled WGS sequence"/>
</dbReference>
<dbReference type="RefSeq" id="WP_188688064.1">
    <property type="nucleotide sequence ID" value="NZ_BMIR01000001.1"/>
</dbReference>
<evidence type="ECO:0000256" key="1">
    <source>
        <dbReference type="ARBA" id="ARBA00008779"/>
    </source>
</evidence>
<dbReference type="CDD" id="cd16027">
    <property type="entry name" value="SGSH"/>
    <property type="match status" value="1"/>
</dbReference>
<dbReference type="InterPro" id="IPR000917">
    <property type="entry name" value="Sulfatase_N"/>
</dbReference>
<dbReference type="InterPro" id="IPR024607">
    <property type="entry name" value="Sulfatase_CS"/>
</dbReference>
<dbReference type="EMBL" id="BMIR01000001">
    <property type="protein sequence ID" value="GGE27663.1"/>
    <property type="molecule type" value="Genomic_DNA"/>
</dbReference>